<dbReference type="RefSeq" id="WP_187593443.1">
    <property type="nucleotide sequence ID" value="NZ_CP060723.1"/>
</dbReference>
<proteinExistence type="predicted"/>
<gene>
    <name evidence="1" type="ORF">H9L23_02110</name>
</gene>
<evidence type="ECO:0000313" key="1">
    <source>
        <dbReference type="EMBL" id="QNN42923.1"/>
    </source>
</evidence>
<accession>A0A7G9QHU8</accession>
<dbReference type="AlphaFoldDB" id="A0A7G9QHU8"/>
<dbReference type="Proteomes" id="UP000515806">
    <property type="component" value="Chromosome"/>
</dbReference>
<reference evidence="1 2" key="1">
    <citation type="submission" date="2020-08" db="EMBL/GenBank/DDBJ databases">
        <title>Genome sequence of Pedobacter roseus KACC 11594T.</title>
        <authorList>
            <person name="Hyun D.-W."/>
            <person name="Bae J.-W."/>
        </authorList>
    </citation>
    <scope>NUCLEOTIDE SEQUENCE [LARGE SCALE GENOMIC DNA]</scope>
    <source>
        <strain evidence="1 2">KACC 11594</strain>
    </source>
</reference>
<sequence length="75" mass="8368">MSTINTMSKDLEKFIEKFEPNKFKVMPTGIEVRGVGNIHAAIETAKGIIQKLKLNLRVSHNADMVNYGAFEVCTV</sequence>
<evidence type="ECO:0000313" key="2">
    <source>
        <dbReference type="Proteomes" id="UP000515806"/>
    </source>
</evidence>
<protein>
    <submittedName>
        <fullName evidence="1">Uncharacterized protein</fullName>
    </submittedName>
</protein>
<dbReference type="KEGG" id="proe:H9L23_02110"/>
<dbReference type="EMBL" id="CP060723">
    <property type="protein sequence ID" value="QNN42923.1"/>
    <property type="molecule type" value="Genomic_DNA"/>
</dbReference>
<name>A0A7G9QHU8_9SPHI</name>
<keyword evidence="2" id="KW-1185">Reference proteome</keyword>
<organism evidence="1 2">
    <name type="scientific">Pedobacter roseus</name>
    <dbReference type="NCBI Taxonomy" id="336820"/>
    <lineage>
        <taxon>Bacteria</taxon>
        <taxon>Pseudomonadati</taxon>
        <taxon>Bacteroidota</taxon>
        <taxon>Sphingobacteriia</taxon>
        <taxon>Sphingobacteriales</taxon>
        <taxon>Sphingobacteriaceae</taxon>
        <taxon>Pedobacter</taxon>
    </lineage>
</organism>